<dbReference type="STRING" id="3476.A0A2P5CL27"/>
<dbReference type="PANTHER" id="PTHR46116:SF13">
    <property type="entry name" value="UBIQUITIN-CONJUGATING ENZYME E2 24-RELATED"/>
    <property type="match status" value="1"/>
</dbReference>
<dbReference type="EMBL" id="JXTB01000119">
    <property type="protein sequence ID" value="PON61750.1"/>
    <property type="molecule type" value="Genomic_DNA"/>
</dbReference>
<keyword evidence="1" id="KW-0808">Transferase</keyword>
<name>A0A2P5CL27_PARAD</name>
<evidence type="ECO:0000259" key="3">
    <source>
        <dbReference type="PROSITE" id="PS50127"/>
    </source>
</evidence>
<dbReference type="PROSITE" id="PS50127">
    <property type="entry name" value="UBC_2"/>
    <property type="match status" value="1"/>
</dbReference>
<evidence type="ECO:0000256" key="1">
    <source>
        <dbReference type="ARBA" id="ARBA00022679"/>
    </source>
</evidence>
<evidence type="ECO:0000313" key="4">
    <source>
        <dbReference type="EMBL" id="PON61750.1"/>
    </source>
</evidence>
<dbReference type="Proteomes" id="UP000237105">
    <property type="component" value="Unassembled WGS sequence"/>
</dbReference>
<keyword evidence="5" id="KW-1185">Reference proteome</keyword>
<dbReference type="SUPFAM" id="SSF54495">
    <property type="entry name" value="UBC-like"/>
    <property type="match status" value="1"/>
</dbReference>
<dbReference type="GO" id="GO:0061631">
    <property type="term" value="F:ubiquitin conjugating enzyme activity"/>
    <property type="evidence" value="ECO:0007669"/>
    <property type="project" value="TreeGrafter"/>
</dbReference>
<accession>A0A2P5CL27</accession>
<feature type="domain" description="UBC core" evidence="3">
    <location>
        <begin position="125"/>
        <end position="292"/>
    </location>
</feature>
<sequence>MKKNTTLKLFGYDDYNIARLEARAAQELHELIKLRLDKMTKAASSSSINSGQKLKKLTLAGLKKGDDHHDGNQRRIYGDIEETEVEAETDFRKFKNFDILESPPADHRFLALNKFAKLCGGPNGSLKKKISQEWEILKAELPSSIFYVRAYKSRVDLMRVVVIDEKAATNSYHHGLFFFDVRFPKEYPSKPPKLYYHCNGESHRILHRAGEISSDLFNNWGQQNRSSQESPIINLLVLIQQLASNLSPNCNNERRMINFDNKDVMMQKSSGILPMLGSPPKQFEVFVKGYFLIRAHYILLNYKAFMNADDEDSNRFFFKLVRALEANGAYCEHHYNKQQYNQVLMEERRN</sequence>
<dbReference type="PANTHER" id="PTHR46116">
    <property type="entry name" value="(E3-INDEPENDENT) E2 UBIQUITIN-CONJUGATING ENZYME"/>
    <property type="match status" value="1"/>
</dbReference>
<dbReference type="InterPro" id="IPR016135">
    <property type="entry name" value="UBQ-conjugating_enzyme/RWD"/>
</dbReference>
<dbReference type="AlphaFoldDB" id="A0A2P5CL27"/>
<comment type="caution">
    <text evidence="4">The sequence shown here is derived from an EMBL/GenBank/DDBJ whole genome shotgun (WGS) entry which is preliminary data.</text>
</comment>
<dbReference type="Gene3D" id="3.10.110.10">
    <property type="entry name" value="Ubiquitin Conjugating Enzyme"/>
    <property type="match status" value="1"/>
</dbReference>
<dbReference type="InterPro" id="IPR000608">
    <property type="entry name" value="UBC"/>
</dbReference>
<dbReference type="OrthoDB" id="47801at2759"/>
<evidence type="ECO:0000313" key="5">
    <source>
        <dbReference type="Proteomes" id="UP000237105"/>
    </source>
</evidence>
<organism evidence="4 5">
    <name type="scientific">Parasponia andersonii</name>
    <name type="common">Sponia andersonii</name>
    <dbReference type="NCBI Taxonomy" id="3476"/>
    <lineage>
        <taxon>Eukaryota</taxon>
        <taxon>Viridiplantae</taxon>
        <taxon>Streptophyta</taxon>
        <taxon>Embryophyta</taxon>
        <taxon>Tracheophyta</taxon>
        <taxon>Spermatophyta</taxon>
        <taxon>Magnoliopsida</taxon>
        <taxon>eudicotyledons</taxon>
        <taxon>Gunneridae</taxon>
        <taxon>Pentapetalae</taxon>
        <taxon>rosids</taxon>
        <taxon>fabids</taxon>
        <taxon>Rosales</taxon>
        <taxon>Cannabaceae</taxon>
        <taxon>Parasponia</taxon>
    </lineage>
</organism>
<reference evidence="5" key="1">
    <citation type="submission" date="2016-06" db="EMBL/GenBank/DDBJ databases">
        <title>Parallel loss of symbiosis genes in relatives of nitrogen-fixing non-legume Parasponia.</title>
        <authorList>
            <person name="Van Velzen R."/>
            <person name="Holmer R."/>
            <person name="Bu F."/>
            <person name="Rutten L."/>
            <person name="Van Zeijl A."/>
            <person name="Liu W."/>
            <person name="Santuari L."/>
            <person name="Cao Q."/>
            <person name="Sharma T."/>
            <person name="Shen D."/>
            <person name="Roswanjaya Y."/>
            <person name="Wardhani T."/>
            <person name="Kalhor M.S."/>
            <person name="Jansen J."/>
            <person name="Van den Hoogen J."/>
            <person name="Gungor B."/>
            <person name="Hartog M."/>
            <person name="Hontelez J."/>
            <person name="Verver J."/>
            <person name="Yang W.-C."/>
            <person name="Schijlen E."/>
            <person name="Repin R."/>
            <person name="Schilthuizen M."/>
            <person name="Schranz E."/>
            <person name="Heidstra R."/>
            <person name="Miyata K."/>
            <person name="Fedorova E."/>
            <person name="Kohlen W."/>
            <person name="Bisseling T."/>
            <person name="Smit S."/>
            <person name="Geurts R."/>
        </authorList>
    </citation>
    <scope>NUCLEOTIDE SEQUENCE [LARGE SCALE GENOMIC DNA]</scope>
    <source>
        <strain evidence="5">cv. WU1-14</strain>
    </source>
</reference>
<gene>
    <name evidence="4" type="ORF">PanWU01x14_144090</name>
</gene>
<evidence type="ECO:0000256" key="2">
    <source>
        <dbReference type="ARBA" id="ARBA00022786"/>
    </source>
</evidence>
<proteinExistence type="predicted"/>
<protein>
    <submittedName>
        <fullName evidence="4">Ubiquitin-fold modifier-conjugating enzyme</fullName>
    </submittedName>
</protein>
<keyword evidence="2" id="KW-0833">Ubl conjugation pathway</keyword>
<dbReference type="Pfam" id="PF00179">
    <property type="entry name" value="UQ_con"/>
    <property type="match status" value="1"/>
</dbReference>